<sequence length="112" mass="11968">MCTGPRCTEAGKDAEAAFQCLGRAIDAHPGLRVKRTRSHCFAVCKEGPLMVVYPDGVWYRRVDAAAVAEIVERHLVGGKTVDALVFHRTGQGDVAPAAEGSRQANTDGSTTR</sequence>
<evidence type="ECO:0000313" key="2">
    <source>
        <dbReference type="EMBL" id="SDV49686.1"/>
    </source>
</evidence>
<dbReference type="Proteomes" id="UP000243719">
    <property type="component" value="Unassembled WGS sequence"/>
</dbReference>
<protein>
    <submittedName>
        <fullName evidence="2">(2Fe-2S) ferredoxin</fullName>
    </submittedName>
</protein>
<dbReference type="STRING" id="1770053.SAMN05216551_10951"/>
<proteinExistence type="predicted"/>
<feature type="compositionally biased region" description="Polar residues" evidence="1">
    <location>
        <begin position="102"/>
        <end position="112"/>
    </location>
</feature>
<dbReference type="SUPFAM" id="SSF52833">
    <property type="entry name" value="Thioredoxin-like"/>
    <property type="match status" value="1"/>
</dbReference>
<organism evidence="2 3">
    <name type="scientific">Chitinasiproducens palmae</name>
    <dbReference type="NCBI Taxonomy" id="1770053"/>
    <lineage>
        <taxon>Bacteria</taxon>
        <taxon>Pseudomonadati</taxon>
        <taxon>Pseudomonadota</taxon>
        <taxon>Betaproteobacteria</taxon>
        <taxon>Burkholderiales</taxon>
        <taxon>Burkholderiaceae</taxon>
        <taxon>Chitinasiproducens</taxon>
    </lineage>
</organism>
<dbReference type="EMBL" id="FNLO01000009">
    <property type="protein sequence ID" value="SDV49686.1"/>
    <property type="molecule type" value="Genomic_DNA"/>
</dbReference>
<keyword evidence="3" id="KW-1185">Reference proteome</keyword>
<gene>
    <name evidence="2" type="ORF">SAMN05216551_10951</name>
</gene>
<name>A0A1H2PS05_9BURK</name>
<accession>A0A1H2PS05</accession>
<dbReference type="CDD" id="cd02980">
    <property type="entry name" value="TRX_Fd_family"/>
    <property type="match status" value="1"/>
</dbReference>
<dbReference type="Gene3D" id="3.40.30.10">
    <property type="entry name" value="Glutaredoxin"/>
    <property type="match status" value="1"/>
</dbReference>
<evidence type="ECO:0000313" key="3">
    <source>
        <dbReference type="Proteomes" id="UP000243719"/>
    </source>
</evidence>
<reference evidence="3" key="1">
    <citation type="submission" date="2016-09" db="EMBL/GenBank/DDBJ databases">
        <authorList>
            <person name="Varghese N."/>
            <person name="Submissions S."/>
        </authorList>
    </citation>
    <scope>NUCLEOTIDE SEQUENCE [LARGE SCALE GENOMIC DNA]</scope>
    <source>
        <strain evidence="3">JS23</strain>
    </source>
</reference>
<dbReference type="InterPro" id="IPR036249">
    <property type="entry name" value="Thioredoxin-like_sf"/>
</dbReference>
<evidence type="ECO:0000256" key="1">
    <source>
        <dbReference type="SAM" id="MobiDB-lite"/>
    </source>
</evidence>
<dbReference type="AlphaFoldDB" id="A0A1H2PS05"/>
<feature type="region of interest" description="Disordered" evidence="1">
    <location>
        <begin position="92"/>
        <end position="112"/>
    </location>
</feature>